<evidence type="ECO:0000256" key="3">
    <source>
        <dbReference type="ARBA" id="ARBA00004370"/>
    </source>
</evidence>
<evidence type="ECO:0000256" key="7">
    <source>
        <dbReference type="ARBA" id="ARBA00023136"/>
    </source>
</evidence>
<evidence type="ECO:0000313" key="9">
    <source>
        <dbReference type="EMBL" id="KAK4241992.1"/>
    </source>
</evidence>
<keyword evidence="6" id="KW-0496">Mitochondrion</keyword>
<evidence type="ECO:0000256" key="1">
    <source>
        <dbReference type="ARBA" id="ARBA00004173"/>
    </source>
</evidence>
<feature type="domain" description="DUF676" evidence="8">
    <location>
        <begin position="1"/>
        <end position="178"/>
    </location>
</feature>
<dbReference type="InterPro" id="IPR029058">
    <property type="entry name" value="AB_hydrolase_fold"/>
</dbReference>
<reference evidence="9" key="2">
    <citation type="submission" date="2023-05" db="EMBL/GenBank/DDBJ databases">
        <authorList>
            <consortium name="Lawrence Berkeley National Laboratory"/>
            <person name="Steindorff A."/>
            <person name="Hensen N."/>
            <person name="Bonometti L."/>
            <person name="Westerberg I."/>
            <person name="Brannstrom I.O."/>
            <person name="Guillou S."/>
            <person name="Cros-Aarteil S."/>
            <person name="Calhoun S."/>
            <person name="Haridas S."/>
            <person name="Kuo A."/>
            <person name="Mondo S."/>
            <person name="Pangilinan J."/>
            <person name="Riley R."/>
            <person name="Labutti K."/>
            <person name="Andreopoulos B."/>
            <person name="Lipzen A."/>
            <person name="Chen C."/>
            <person name="Yanf M."/>
            <person name="Daum C."/>
            <person name="Ng V."/>
            <person name="Clum A."/>
            <person name="Ohm R."/>
            <person name="Martin F."/>
            <person name="Silar P."/>
            <person name="Natvig D."/>
            <person name="Lalanne C."/>
            <person name="Gautier V."/>
            <person name="Ament-Velasquez S.L."/>
            <person name="Kruys A."/>
            <person name="Hutchinson M.I."/>
            <person name="Powell A.J."/>
            <person name="Barry K."/>
            <person name="Miller A.N."/>
            <person name="Grigoriev I.V."/>
            <person name="Debuchy R."/>
            <person name="Gladieux P."/>
            <person name="Thoren M.H."/>
            <person name="Johannesson H."/>
        </authorList>
    </citation>
    <scope>NUCLEOTIDE SEQUENCE</scope>
    <source>
        <strain evidence="9">CBS 532.94</strain>
    </source>
</reference>
<sequence>IVAVHGLGGHGANTWTCSKPIAHMWLRDFLPQKFPNARVMSFGYESRVLSRSTGGVQEAAEQLLRLLDGVVLNTGSEQRPLVFIAHSLGGLVLKTASFLIPDSELSQSHGTAGAIHTRTRCVAFFGTPHRGSESANWGEFIARIVSVCRTVMVRNLRMLKKNAEVLFDLEQSFSPLLQDGNIKILSLYELEKTKSPLLFKSILVVPKQSAVLNVPNETLIPVNSTHRKMCKFEHEHDQAYKILVESVHRALSGERSTAFGDFQHSSSLANQLHVKSRTRAAKSAPPSW</sequence>
<dbReference type="GO" id="GO:0005739">
    <property type="term" value="C:mitochondrion"/>
    <property type="evidence" value="ECO:0007669"/>
    <property type="project" value="UniProtKB-SubCell"/>
</dbReference>
<comment type="subcellular location">
    <subcellularLocation>
        <location evidence="2">Endoplasmic reticulum</location>
    </subcellularLocation>
    <subcellularLocation>
        <location evidence="3">Membrane</location>
    </subcellularLocation>
    <subcellularLocation>
        <location evidence="1">Mitochondrion</location>
    </subcellularLocation>
</comment>
<keyword evidence="5" id="KW-0256">Endoplasmic reticulum</keyword>
<dbReference type="EMBL" id="MU860014">
    <property type="protein sequence ID" value="KAK4241992.1"/>
    <property type="molecule type" value="Genomic_DNA"/>
</dbReference>
<dbReference type="Proteomes" id="UP001303760">
    <property type="component" value="Unassembled WGS sequence"/>
</dbReference>
<keyword evidence="10" id="KW-1185">Reference proteome</keyword>
<dbReference type="GO" id="GO:0016020">
    <property type="term" value="C:membrane"/>
    <property type="evidence" value="ECO:0007669"/>
    <property type="project" value="UniProtKB-SubCell"/>
</dbReference>
<dbReference type="PANTHER" id="PTHR48182">
    <property type="entry name" value="PROTEIN SERAC1"/>
    <property type="match status" value="1"/>
</dbReference>
<dbReference type="SUPFAM" id="SSF53474">
    <property type="entry name" value="alpha/beta-Hydrolases"/>
    <property type="match status" value="1"/>
</dbReference>
<dbReference type="GO" id="GO:0005783">
    <property type="term" value="C:endoplasmic reticulum"/>
    <property type="evidence" value="ECO:0007669"/>
    <property type="project" value="UniProtKB-SubCell"/>
</dbReference>
<name>A0AAN7CIL6_9PEZI</name>
<comment type="similarity">
    <text evidence="4">Belongs to the putative lipase ROG1 family.</text>
</comment>
<dbReference type="Gene3D" id="3.40.50.1820">
    <property type="entry name" value="alpha/beta hydrolase"/>
    <property type="match status" value="1"/>
</dbReference>
<evidence type="ECO:0000256" key="6">
    <source>
        <dbReference type="ARBA" id="ARBA00023128"/>
    </source>
</evidence>
<feature type="non-terminal residue" evidence="9">
    <location>
        <position position="1"/>
    </location>
</feature>
<proteinExistence type="inferred from homology"/>
<keyword evidence="7" id="KW-0472">Membrane</keyword>
<accession>A0AAN7CIL6</accession>
<gene>
    <name evidence="9" type="ORF">C8A03DRAFT_11797</name>
</gene>
<dbReference type="Pfam" id="PF05057">
    <property type="entry name" value="DUF676"/>
    <property type="match status" value="1"/>
</dbReference>
<dbReference type="InterPro" id="IPR007751">
    <property type="entry name" value="DUF676_lipase-like"/>
</dbReference>
<dbReference type="AlphaFoldDB" id="A0AAN7CIL6"/>
<reference evidence="9" key="1">
    <citation type="journal article" date="2023" name="Mol. Phylogenet. Evol.">
        <title>Genome-scale phylogeny and comparative genomics of the fungal order Sordariales.</title>
        <authorList>
            <person name="Hensen N."/>
            <person name="Bonometti L."/>
            <person name="Westerberg I."/>
            <person name="Brannstrom I.O."/>
            <person name="Guillou S."/>
            <person name="Cros-Aarteil S."/>
            <person name="Calhoun S."/>
            <person name="Haridas S."/>
            <person name="Kuo A."/>
            <person name="Mondo S."/>
            <person name="Pangilinan J."/>
            <person name="Riley R."/>
            <person name="LaButti K."/>
            <person name="Andreopoulos B."/>
            <person name="Lipzen A."/>
            <person name="Chen C."/>
            <person name="Yan M."/>
            <person name="Daum C."/>
            <person name="Ng V."/>
            <person name="Clum A."/>
            <person name="Steindorff A."/>
            <person name="Ohm R.A."/>
            <person name="Martin F."/>
            <person name="Silar P."/>
            <person name="Natvig D.O."/>
            <person name="Lalanne C."/>
            <person name="Gautier V."/>
            <person name="Ament-Velasquez S.L."/>
            <person name="Kruys A."/>
            <person name="Hutchinson M.I."/>
            <person name="Powell A.J."/>
            <person name="Barry K."/>
            <person name="Miller A.N."/>
            <person name="Grigoriev I.V."/>
            <person name="Debuchy R."/>
            <person name="Gladieux P."/>
            <person name="Hiltunen Thoren M."/>
            <person name="Johannesson H."/>
        </authorList>
    </citation>
    <scope>NUCLEOTIDE SEQUENCE</scope>
    <source>
        <strain evidence="9">CBS 532.94</strain>
    </source>
</reference>
<evidence type="ECO:0000256" key="2">
    <source>
        <dbReference type="ARBA" id="ARBA00004240"/>
    </source>
</evidence>
<dbReference type="PANTHER" id="PTHR48182:SF2">
    <property type="entry name" value="PROTEIN SERAC1"/>
    <property type="match status" value="1"/>
</dbReference>
<comment type="caution">
    <text evidence="9">The sequence shown here is derived from an EMBL/GenBank/DDBJ whole genome shotgun (WGS) entry which is preliminary data.</text>
</comment>
<evidence type="ECO:0000256" key="5">
    <source>
        <dbReference type="ARBA" id="ARBA00022824"/>
    </source>
</evidence>
<evidence type="ECO:0000256" key="4">
    <source>
        <dbReference type="ARBA" id="ARBA00007920"/>
    </source>
</evidence>
<organism evidence="9 10">
    <name type="scientific">Achaetomium macrosporum</name>
    <dbReference type="NCBI Taxonomy" id="79813"/>
    <lineage>
        <taxon>Eukaryota</taxon>
        <taxon>Fungi</taxon>
        <taxon>Dikarya</taxon>
        <taxon>Ascomycota</taxon>
        <taxon>Pezizomycotina</taxon>
        <taxon>Sordariomycetes</taxon>
        <taxon>Sordariomycetidae</taxon>
        <taxon>Sordariales</taxon>
        <taxon>Chaetomiaceae</taxon>
        <taxon>Achaetomium</taxon>
    </lineage>
</organism>
<evidence type="ECO:0000259" key="8">
    <source>
        <dbReference type="Pfam" id="PF05057"/>
    </source>
</evidence>
<evidence type="ECO:0000313" key="10">
    <source>
        <dbReference type="Proteomes" id="UP001303760"/>
    </source>
</evidence>
<protein>
    <recommendedName>
        <fullName evidence="8">DUF676 domain-containing protein</fullName>
    </recommendedName>
</protein>
<dbReference type="InterPro" id="IPR052374">
    <property type="entry name" value="SERAC1"/>
</dbReference>